<dbReference type="GO" id="GO:0003852">
    <property type="term" value="F:2-isopropylmalate synthase activity"/>
    <property type="evidence" value="ECO:0007669"/>
    <property type="project" value="InterPro"/>
</dbReference>
<dbReference type="SUPFAM" id="SSF110921">
    <property type="entry name" value="2-isopropylmalate synthase LeuA, allosteric (dimerisation) domain"/>
    <property type="match status" value="1"/>
</dbReference>
<dbReference type="PANTHER" id="PTHR43538:SF1">
    <property type="entry name" value="(R)-CITRAMALATE SYNTHASE"/>
    <property type="match status" value="1"/>
</dbReference>
<keyword evidence="2" id="KW-0808">Transferase</keyword>
<evidence type="ECO:0000259" key="5">
    <source>
        <dbReference type="SMART" id="SM00917"/>
    </source>
</evidence>
<dbReference type="AlphaFoldDB" id="A0A895XMP8"/>
<gene>
    <name evidence="6" type="ORF">JQS30_10840</name>
</gene>
<evidence type="ECO:0000256" key="4">
    <source>
        <dbReference type="SAM" id="MobiDB-lite"/>
    </source>
</evidence>
<dbReference type="EMBL" id="CP070496">
    <property type="protein sequence ID" value="QSB04295.1"/>
    <property type="molecule type" value="Genomic_DNA"/>
</dbReference>
<dbReference type="InterPro" id="IPR036230">
    <property type="entry name" value="LeuA_allosteric_dom_sf"/>
</dbReference>
<dbReference type="Gene3D" id="3.30.160.270">
    <property type="match status" value="1"/>
</dbReference>
<evidence type="ECO:0000256" key="3">
    <source>
        <dbReference type="ARBA" id="ARBA00029440"/>
    </source>
</evidence>
<keyword evidence="7" id="KW-1185">Reference proteome</keyword>
<dbReference type="SMART" id="SM00917">
    <property type="entry name" value="LeuA_dimer"/>
    <property type="match status" value="1"/>
</dbReference>
<sequence>MKTQETAAGATDSHHTANAPRQLPGQFGIDQLEQALTDERGLIAMLEGRGIAVRGKEAALKRLTQRVRNRRAQGWSFAKAVASFELLAKDELESGLPRPFRVESYRVLVEHSGSGETRDEATVRLDVEGERVISTAEGSGPVNALDQALRKALTPRYRQLEDMRLTDYTVRILSNVPGTAATCQVHVSTANADRKWTTVGVHENVIEASWQALTESFVYGLGLELAEVLGQIALDRVGDGLPHRR</sequence>
<organism evidence="6 7">
    <name type="scientific">Natronoglycomyces albus</name>
    <dbReference type="NCBI Taxonomy" id="2811108"/>
    <lineage>
        <taxon>Bacteria</taxon>
        <taxon>Bacillati</taxon>
        <taxon>Actinomycetota</taxon>
        <taxon>Actinomycetes</taxon>
        <taxon>Glycomycetales</taxon>
        <taxon>Glycomycetaceae</taxon>
        <taxon>Natronoglycomyces</taxon>
    </lineage>
</organism>
<evidence type="ECO:0000313" key="6">
    <source>
        <dbReference type="EMBL" id="QSB04295.1"/>
    </source>
</evidence>
<feature type="domain" description="2-isopropylmalate synthase LeuA allosteric (dimerisation)" evidence="5">
    <location>
        <begin position="54"/>
        <end position="221"/>
    </location>
</feature>
<proteinExistence type="inferred from homology"/>
<evidence type="ECO:0000313" key="7">
    <source>
        <dbReference type="Proteomes" id="UP000662939"/>
    </source>
</evidence>
<protein>
    <recommendedName>
        <fullName evidence="5">2-isopropylmalate synthase LeuA allosteric (dimerisation) domain-containing protein</fullName>
    </recommendedName>
</protein>
<feature type="region of interest" description="Disordered" evidence="4">
    <location>
        <begin position="1"/>
        <end position="24"/>
    </location>
</feature>
<comment type="pathway">
    <text evidence="3">Amino-acid biosynthesis.</text>
</comment>
<dbReference type="InterPro" id="IPR005675">
    <property type="entry name" value="Citramal_synthase"/>
</dbReference>
<dbReference type="Proteomes" id="UP000662939">
    <property type="component" value="Chromosome"/>
</dbReference>
<evidence type="ECO:0000256" key="1">
    <source>
        <dbReference type="ARBA" id="ARBA00006154"/>
    </source>
</evidence>
<dbReference type="Pfam" id="PF08502">
    <property type="entry name" value="LeuA_dimer"/>
    <property type="match status" value="1"/>
</dbReference>
<dbReference type="KEGG" id="nav:JQS30_10840"/>
<name>A0A895XMP8_9ACTN</name>
<evidence type="ECO:0000256" key="2">
    <source>
        <dbReference type="ARBA" id="ARBA00022679"/>
    </source>
</evidence>
<dbReference type="PANTHER" id="PTHR43538">
    <property type="entry name" value="ALPHA-IPM SYNTHASE/HOMOCITRATE SYNTHASE"/>
    <property type="match status" value="1"/>
</dbReference>
<reference evidence="6" key="1">
    <citation type="submission" date="2021-02" db="EMBL/GenBank/DDBJ databases">
        <title>Natronoglycomyces albus gen. nov., sp. nov, a haloalkaliphilic actinobacterium from a soda solonchak soil.</title>
        <authorList>
            <person name="Sorokin D.Y."/>
            <person name="Khijniak T.V."/>
            <person name="Zakharycheva A.P."/>
            <person name="Boueva O.V."/>
            <person name="Ariskina E.V."/>
            <person name="Hahnke R.L."/>
            <person name="Bunk B."/>
            <person name="Sproer C."/>
            <person name="Schumann P."/>
            <person name="Evtushenko L.I."/>
            <person name="Kublanov I.V."/>
        </authorList>
    </citation>
    <scope>NUCLEOTIDE SEQUENCE</scope>
    <source>
        <strain evidence="6">DSM 106290</strain>
    </source>
</reference>
<dbReference type="RefSeq" id="WP_213170293.1">
    <property type="nucleotide sequence ID" value="NZ_CP070496.1"/>
</dbReference>
<accession>A0A895XMP8</accession>
<dbReference type="InterPro" id="IPR013709">
    <property type="entry name" value="2-isopropylmalate_synth_dimer"/>
</dbReference>
<comment type="similarity">
    <text evidence="1">Belongs to the alpha-IPM synthase/homocitrate synthase family.</text>
</comment>
<dbReference type="GO" id="GO:0009098">
    <property type="term" value="P:L-leucine biosynthetic process"/>
    <property type="evidence" value="ECO:0007669"/>
    <property type="project" value="InterPro"/>
</dbReference>